<dbReference type="InterPro" id="IPR000702">
    <property type="entry name" value="Ribosomal_uL6-like"/>
</dbReference>
<name>A0A6N2AFU8_SOLCI</name>
<dbReference type="GO" id="GO:0019843">
    <property type="term" value="F:rRNA binding"/>
    <property type="evidence" value="ECO:0007669"/>
    <property type="project" value="InterPro"/>
</dbReference>
<organism evidence="4">
    <name type="scientific">Solanum chilense</name>
    <name type="common">Tomato</name>
    <name type="synonym">Lycopersicon chilense</name>
    <dbReference type="NCBI Taxonomy" id="4083"/>
    <lineage>
        <taxon>Eukaryota</taxon>
        <taxon>Viridiplantae</taxon>
        <taxon>Streptophyta</taxon>
        <taxon>Embryophyta</taxon>
        <taxon>Tracheophyta</taxon>
        <taxon>Spermatophyta</taxon>
        <taxon>Magnoliopsida</taxon>
        <taxon>eudicotyledons</taxon>
        <taxon>Gunneridae</taxon>
        <taxon>Pentapetalae</taxon>
        <taxon>asterids</taxon>
        <taxon>lamiids</taxon>
        <taxon>Solanales</taxon>
        <taxon>Solanaceae</taxon>
        <taxon>Solanoideae</taxon>
        <taxon>Solaneae</taxon>
        <taxon>Solanum</taxon>
        <taxon>Solanum subgen. Lycopersicon</taxon>
    </lineage>
</organism>
<sequence length="132" mass="15295">MNIPNRITIKVKAKLIEIEGPRGKLNSRKATAAIRTTLSHVKNLIIGITKRYRYKMCFVYAHFLINYFITDGNKFIEICDFLSEKKVKKVDMLDGVTVVHSEKVKDELVWMKITLNFEDIYVTEKGRIAGEK</sequence>
<accession>A0A6N2AFU8</accession>
<protein>
    <recommendedName>
        <fullName evidence="5">Ribosomal protein L6 alpha-beta domain-containing protein</fullName>
    </recommendedName>
</protein>
<evidence type="ECO:0000256" key="3">
    <source>
        <dbReference type="ARBA" id="ARBA00023274"/>
    </source>
</evidence>
<dbReference type="PANTHER" id="PTHR11655:SF34">
    <property type="entry name" value="RIBOSOMAL PROTEIN L6 ALPHA-BETA DOMAIN-CONTAINING PROTEIN"/>
    <property type="match status" value="1"/>
</dbReference>
<gene>
    <name evidence="4" type="ORF">EJD97_018239</name>
</gene>
<dbReference type="PANTHER" id="PTHR11655">
    <property type="entry name" value="60S/50S RIBOSOMAL PROTEIN L6/L9"/>
    <property type="match status" value="1"/>
</dbReference>
<evidence type="ECO:0000313" key="4">
    <source>
        <dbReference type="EMBL" id="TMW80570.1"/>
    </source>
</evidence>
<dbReference type="InterPro" id="IPR036789">
    <property type="entry name" value="Ribosomal_uL6-like_a/b-dom_sf"/>
</dbReference>
<evidence type="ECO:0000256" key="1">
    <source>
        <dbReference type="ARBA" id="ARBA00009356"/>
    </source>
</evidence>
<dbReference type="SUPFAM" id="SSF56053">
    <property type="entry name" value="Ribosomal protein L6"/>
    <property type="match status" value="1"/>
</dbReference>
<evidence type="ECO:0000256" key="2">
    <source>
        <dbReference type="ARBA" id="ARBA00022980"/>
    </source>
</evidence>
<dbReference type="EMBL" id="RXGB01049387">
    <property type="protein sequence ID" value="TMW80570.1"/>
    <property type="molecule type" value="Genomic_DNA"/>
</dbReference>
<evidence type="ECO:0008006" key="5">
    <source>
        <dbReference type="Google" id="ProtNLM"/>
    </source>
</evidence>
<proteinExistence type="inferred from homology"/>
<dbReference type="GO" id="GO:0003735">
    <property type="term" value="F:structural constituent of ribosome"/>
    <property type="evidence" value="ECO:0007669"/>
    <property type="project" value="InterPro"/>
</dbReference>
<keyword evidence="3" id="KW-0687">Ribonucleoprotein</keyword>
<comment type="similarity">
    <text evidence="1">Belongs to the universal ribosomal protein uL6 family.</text>
</comment>
<comment type="caution">
    <text evidence="4">The sequence shown here is derived from an EMBL/GenBank/DDBJ whole genome shotgun (WGS) entry which is preliminary data.</text>
</comment>
<dbReference type="GO" id="GO:0022625">
    <property type="term" value="C:cytosolic large ribosomal subunit"/>
    <property type="evidence" value="ECO:0007669"/>
    <property type="project" value="TreeGrafter"/>
</dbReference>
<dbReference type="AlphaFoldDB" id="A0A6N2AFU8"/>
<reference evidence="4" key="1">
    <citation type="submission" date="2019-05" db="EMBL/GenBank/DDBJ databases">
        <title>The de novo reference genome and transcriptome assemblies of the wild tomato species Solanum chilense.</title>
        <authorList>
            <person name="Stam R."/>
            <person name="Nosenko T."/>
            <person name="Hoerger A.C."/>
            <person name="Stephan W."/>
            <person name="Seidel M.A."/>
            <person name="Kuhn J.M.M."/>
            <person name="Haberer G."/>
            <person name="Tellier A."/>
        </authorList>
    </citation>
    <scope>NUCLEOTIDE SEQUENCE</scope>
    <source>
        <tissue evidence="4">Mature leaves</tissue>
    </source>
</reference>
<dbReference type="GO" id="GO:0002181">
    <property type="term" value="P:cytoplasmic translation"/>
    <property type="evidence" value="ECO:0007669"/>
    <property type="project" value="TreeGrafter"/>
</dbReference>
<keyword evidence="2" id="KW-0689">Ribosomal protein</keyword>
<dbReference type="Gene3D" id="3.90.930.12">
    <property type="entry name" value="Ribosomal protein L6, alpha-beta domain"/>
    <property type="match status" value="2"/>
</dbReference>